<keyword evidence="3" id="KW-1185">Reference proteome</keyword>
<dbReference type="RefSeq" id="WP_344464766.1">
    <property type="nucleotide sequence ID" value="NZ_BAAANT010000013.1"/>
</dbReference>
<evidence type="ECO:0000313" key="3">
    <source>
        <dbReference type="Proteomes" id="UP001422759"/>
    </source>
</evidence>
<proteinExistence type="predicted"/>
<sequence length="83" mass="9673">MRHYRWVLETQDDDGRWSRQDGVPLQNPLEYDGPPQQAANHLRDVLVRTLSRPAPGPRAIRIRLWDGSDAPGEPRTETEWSRE</sequence>
<gene>
    <name evidence="2" type="ORF">GCM10009760_28910</name>
</gene>
<reference evidence="3" key="1">
    <citation type="journal article" date="2019" name="Int. J. Syst. Evol. Microbiol.">
        <title>The Global Catalogue of Microorganisms (GCM) 10K type strain sequencing project: providing services to taxonomists for standard genome sequencing and annotation.</title>
        <authorList>
            <consortium name="The Broad Institute Genomics Platform"/>
            <consortium name="The Broad Institute Genome Sequencing Center for Infectious Disease"/>
            <person name="Wu L."/>
            <person name="Ma J."/>
        </authorList>
    </citation>
    <scope>NUCLEOTIDE SEQUENCE [LARGE SCALE GENOMIC DNA]</scope>
    <source>
        <strain evidence="3">JCM 14560</strain>
    </source>
</reference>
<evidence type="ECO:0000256" key="1">
    <source>
        <dbReference type="SAM" id="MobiDB-lite"/>
    </source>
</evidence>
<organism evidence="2 3">
    <name type="scientific">Kitasatospora kazusensis</name>
    <dbReference type="NCBI Taxonomy" id="407974"/>
    <lineage>
        <taxon>Bacteria</taxon>
        <taxon>Bacillati</taxon>
        <taxon>Actinomycetota</taxon>
        <taxon>Actinomycetes</taxon>
        <taxon>Kitasatosporales</taxon>
        <taxon>Streptomycetaceae</taxon>
        <taxon>Kitasatospora</taxon>
    </lineage>
</organism>
<accession>A0ABP5LCA1</accession>
<protein>
    <submittedName>
        <fullName evidence="2">Uncharacterized protein</fullName>
    </submittedName>
</protein>
<feature type="region of interest" description="Disordered" evidence="1">
    <location>
        <begin position="15"/>
        <end position="35"/>
    </location>
</feature>
<name>A0ABP5LCA1_9ACTN</name>
<dbReference type="Proteomes" id="UP001422759">
    <property type="component" value="Unassembled WGS sequence"/>
</dbReference>
<evidence type="ECO:0000313" key="2">
    <source>
        <dbReference type="EMBL" id="GAA2143033.1"/>
    </source>
</evidence>
<comment type="caution">
    <text evidence="2">The sequence shown here is derived from an EMBL/GenBank/DDBJ whole genome shotgun (WGS) entry which is preliminary data.</text>
</comment>
<dbReference type="EMBL" id="BAAANT010000013">
    <property type="protein sequence ID" value="GAA2143033.1"/>
    <property type="molecule type" value="Genomic_DNA"/>
</dbReference>